<evidence type="ECO:0000256" key="9">
    <source>
        <dbReference type="ARBA" id="ARBA00023140"/>
    </source>
</evidence>
<evidence type="ECO:0000256" key="4">
    <source>
        <dbReference type="ARBA" id="ARBA00022630"/>
    </source>
</evidence>
<dbReference type="InterPro" id="IPR012258">
    <property type="entry name" value="Acyl-CoA_oxidase"/>
</dbReference>
<name>A0A1L2FV12_9MYCE</name>
<evidence type="ECO:0000259" key="15">
    <source>
        <dbReference type="Pfam" id="PF02770"/>
    </source>
</evidence>
<dbReference type="FunFam" id="1.20.140.10:FF:000010">
    <property type="entry name" value="Acyl-coenzyme A oxidase"/>
    <property type="match status" value="1"/>
</dbReference>
<evidence type="ECO:0000256" key="5">
    <source>
        <dbReference type="ARBA" id="ARBA00022827"/>
    </source>
</evidence>
<evidence type="ECO:0000256" key="2">
    <source>
        <dbReference type="ARBA" id="ARBA00004275"/>
    </source>
</evidence>
<feature type="region of interest" description="Disordered" evidence="13">
    <location>
        <begin position="30"/>
        <end position="55"/>
    </location>
</feature>
<dbReference type="Pfam" id="PF01756">
    <property type="entry name" value="ACOX"/>
    <property type="match status" value="1"/>
</dbReference>
<feature type="domain" description="Acyl-CoA oxidase/dehydrogenase middle" evidence="15">
    <location>
        <begin position="198"/>
        <end position="318"/>
    </location>
</feature>
<feature type="domain" description="Acyl-CoA oxidase C-alpha1" evidence="16">
    <location>
        <begin position="356"/>
        <end position="505"/>
    </location>
</feature>
<dbReference type="GO" id="GO:0005777">
    <property type="term" value="C:peroxisome"/>
    <property type="evidence" value="ECO:0007669"/>
    <property type="project" value="UniProtKB-SubCell"/>
</dbReference>
<feature type="active site" description="Proton acceptor" evidence="11">
    <location>
        <position position="490"/>
    </location>
</feature>
<dbReference type="Pfam" id="PF02770">
    <property type="entry name" value="Acyl-CoA_dh_M"/>
    <property type="match status" value="1"/>
</dbReference>
<dbReference type="GO" id="GO:0005504">
    <property type="term" value="F:fatty acid binding"/>
    <property type="evidence" value="ECO:0007669"/>
    <property type="project" value="TreeGrafter"/>
</dbReference>
<keyword evidence="9" id="KW-0576">Peroxisome</keyword>
<dbReference type="PANTHER" id="PTHR10909">
    <property type="entry name" value="ELECTRON TRANSPORT OXIDOREDUCTASE"/>
    <property type="match status" value="1"/>
</dbReference>
<dbReference type="GO" id="GO:0071949">
    <property type="term" value="F:FAD binding"/>
    <property type="evidence" value="ECO:0007669"/>
    <property type="project" value="InterPro"/>
</dbReference>
<accession>A0A1L2FV12</accession>
<evidence type="ECO:0000256" key="12">
    <source>
        <dbReference type="PIRSR" id="PIRSR000168-2"/>
    </source>
</evidence>
<comment type="subcellular location">
    <subcellularLocation>
        <location evidence="2">Peroxisome</location>
    </subcellularLocation>
</comment>
<feature type="compositionally biased region" description="Low complexity" evidence="13">
    <location>
        <begin position="44"/>
        <end position="55"/>
    </location>
</feature>
<dbReference type="SUPFAM" id="SSF56645">
    <property type="entry name" value="Acyl-CoA dehydrogenase NM domain-like"/>
    <property type="match status" value="1"/>
</dbReference>
<dbReference type="InterPro" id="IPR036250">
    <property type="entry name" value="AcylCo_DH-like_C"/>
</dbReference>
<dbReference type="AlphaFoldDB" id="A0A1L2FV12"/>
<dbReference type="InterPro" id="IPR055060">
    <property type="entry name" value="ACOX_C_alpha1"/>
</dbReference>
<dbReference type="GO" id="GO:0055088">
    <property type="term" value="P:lipid homeostasis"/>
    <property type="evidence" value="ECO:0007669"/>
    <property type="project" value="TreeGrafter"/>
</dbReference>
<dbReference type="Pfam" id="PF22924">
    <property type="entry name" value="ACOX_C_alpha1"/>
    <property type="match status" value="1"/>
</dbReference>
<evidence type="ECO:0000256" key="3">
    <source>
        <dbReference type="ARBA" id="ARBA00006288"/>
    </source>
</evidence>
<evidence type="ECO:0000313" key="17">
    <source>
        <dbReference type="EMBL" id="AOE43294.1"/>
    </source>
</evidence>
<dbReference type="PANTHER" id="PTHR10909:SF348">
    <property type="entry name" value="ACYL-COENZYME A OXIDASE"/>
    <property type="match status" value="1"/>
</dbReference>
<dbReference type="EMBL" id="KX539449">
    <property type="protein sequence ID" value="AOE43294.1"/>
    <property type="molecule type" value="Genomic_DNA"/>
</dbReference>
<evidence type="ECO:0000259" key="16">
    <source>
        <dbReference type="Pfam" id="PF22924"/>
    </source>
</evidence>
<dbReference type="Gene3D" id="2.40.110.10">
    <property type="entry name" value="Butyryl-CoA Dehydrogenase, subunit A, domain 2"/>
    <property type="match status" value="1"/>
</dbReference>
<dbReference type="GO" id="GO:0033540">
    <property type="term" value="P:fatty acid beta-oxidation using acyl-CoA oxidase"/>
    <property type="evidence" value="ECO:0007669"/>
    <property type="project" value="TreeGrafter"/>
</dbReference>
<sequence length="715" mass="80271">METTESIMAMSRLQTLANHLIVNETAAATTNASTVSKDNNGKEQQQSSSSSSSYQASVLGNNPLLRVNVIDQPKIDKLVDLMLGSPSEEVLATRTKLFEILKDPIFRPQLYASIPEQRELTLQRLKVIAKSRLLKVDEVVNKYRRFCIFQESLVYCDMSLAVKSSVQWGLFGGSFVCLGTDRHKKYYEGIDTLETLGCFALTELGHGSNVKGVETKAEYDHDRKEVCNLIMIIRHFIITTPSNSAQKIWIGNAALHGTMATVFANLYVKGENHGLHPFIVPIRDKRTNEMLPGVRAADCGPKMGLNGVDNGRLWFDGVRIPHENLLNKFGDVDMETGNYTTPIANPNVRFNSMLEALIGGRVAVSSMALNAAKMGLTIALRYAYQRRQFGAPNEELLIDYLSHQRRLFPLLAATYAYQISINYVIGRFQNRDEKDARDVFLLACGFKAACTWHRARTLQTCREACGGMGFGASNTIGLLRTDADVDLTYEGDNTVLMQAVAKALLVEFKSYFTGAKRLTGMLSYTYSKGHIGIFLRNQNFFTKRLHTDSHLFDAEMLLDAFIYREFKLLRLLVKSLRTKVSQEKMSGAKAWNSSLDLVMHLATAYAERVTMEKFLEAIANADESIRPREIIYIWIVLLTNILYKLIITEDLGWFLSNKYFAPVKAKAIQNAINKVCGVLRDHALPLIKAFDIPEHLVTAPIANDYVAHFSDPSKY</sequence>
<dbReference type="SUPFAM" id="SSF47203">
    <property type="entry name" value="Acyl-CoA dehydrogenase C-terminal domain-like"/>
    <property type="match status" value="2"/>
</dbReference>
<dbReference type="InterPro" id="IPR002655">
    <property type="entry name" value="Acyl-CoA_oxidase_C"/>
</dbReference>
<evidence type="ECO:0000256" key="8">
    <source>
        <dbReference type="ARBA" id="ARBA00023098"/>
    </source>
</evidence>
<comment type="cofactor">
    <cofactor evidence="1">
        <name>FAD</name>
        <dbReference type="ChEBI" id="CHEBI:57692"/>
    </cofactor>
</comment>
<dbReference type="FunFam" id="2.40.110.10:FF:000005">
    <property type="entry name" value="Acyl-coenzyme A oxidase"/>
    <property type="match status" value="1"/>
</dbReference>
<evidence type="ECO:0000256" key="7">
    <source>
        <dbReference type="ARBA" id="ARBA00023002"/>
    </source>
</evidence>
<keyword evidence="7" id="KW-0560">Oxidoreductase</keyword>
<feature type="binding site" evidence="12">
    <location>
        <position position="251"/>
    </location>
    <ligand>
        <name>FAD</name>
        <dbReference type="ChEBI" id="CHEBI:57692"/>
    </ligand>
</feature>
<protein>
    <recommendedName>
        <fullName evidence="10">Acyl-coenzyme A oxidase</fullName>
    </recommendedName>
</protein>
<dbReference type="Gene3D" id="1.20.140.10">
    <property type="entry name" value="Butyryl-CoA Dehydrogenase, subunit A, domain 3"/>
    <property type="match status" value="2"/>
</dbReference>
<proteinExistence type="inferred from homology"/>
<dbReference type="GO" id="GO:0003997">
    <property type="term" value="F:acyl-CoA oxidase activity"/>
    <property type="evidence" value="ECO:0007669"/>
    <property type="project" value="InterPro"/>
</dbReference>
<evidence type="ECO:0000259" key="14">
    <source>
        <dbReference type="Pfam" id="PF01756"/>
    </source>
</evidence>
<evidence type="ECO:0000256" key="10">
    <source>
        <dbReference type="PIRNR" id="PIRNR000168"/>
    </source>
</evidence>
<evidence type="ECO:0000256" key="13">
    <source>
        <dbReference type="SAM" id="MobiDB-lite"/>
    </source>
</evidence>
<feature type="domain" description="Acyl-CoA oxidase C-terminal" evidence="14">
    <location>
        <begin position="554"/>
        <end position="702"/>
    </location>
</feature>
<evidence type="ECO:0000256" key="11">
    <source>
        <dbReference type="PIRSR" id="PIRSR000168-1"/>
    </source>
</evidence>
<comment type="similarity">
    <text evidence="3 10">Belongs to the acyl-CoA oxidase family.</text>
</comment>
<keyword evidence="6" id="KW-0276">Fatty acid metabolism</keyword>
<dbReference type="InterPro" id="IPR009100">
    <property type="entry name" value="AcylCoA_DH/oxidase_NM_dom_sf"/>
</dbReference>
<evidence type="ECO:0000256" key="1">
    <source>
        <dbReference type="ARBA" id="ARBA00001974"/>
    </source>
</evidence>
<keyword evidence="8" id="KW-0443">Lipid metabolism</keyword>
<evidence type="ECO:0000256" key="6">
    <source>
        <dbReference type="ARBA" id="ARBA00022832"/>
    </source>
</evidence>
<organism evidence="17">
    <name type="scientific">Cavenderia deminutiva</name>
    <dbReference type="NCBI Taxonomy" id="361123"/>
    <lineage>
        <taxon>Eukaryota</taxon>
        <taxon>Amoebozoa</taxon>
        <taxon>Evosea</taxon>
        <taxon>Eumycetozoa</taxon>
        <taxon>Dictyostelia</taxon>
        <taxon>Acytosteliales</taxon>
        <taxon>Cavenderiaceae</taxon>
        <taxon>Cavenderia</taxon>
    </lineage>
</organism>
<reference evidence="17" key="1">
    <citation type="submission" date="2016-06" db="EMBL/GenBank/DDBJ databases">
        <title>A core phylogeny of Dictyostelia derived from 50 functionally divergent proteins retrieved from five existing and six newly sequenced genomes.</title>
        <authorList>
            <person name="Singh R."/>
            <person name="Schilde C."/>
            <person name="Gezzard T."/>
            <person name="Schaap P."/>
        </authorList>
    </citation>
    <scope>NUCLEOTIDE SEQUENCE</scope>
    <source>
        <strain evidence="17">MexM19A</strain>
    </source>
</reference>
<keyword evidence="4 10" id="KW-0285">Flavoprotein</keyword>
<feature type="binding site" evidence="12">
    <location>
        <position position="202"/>
    </location>
    <ligand>
        <name>FAD</name>
        <dbReference type="ChEBI" id="CHEBI:57692"/>
    </ligand>
</feature>
<keyword evidence="5 10" id="KW-0274">FAD</keyword>
<dbReference type="PIRSF" id="PIRSF000168">
    <property type="entry name" value="Acyl-CoA_oxidase"/>
    <property type="match status" value="1"/>
</dbReference>
<dbReference type="InterPro" id="IPR006091">
    <property type="entry name" value="Acyl-CoA_Oxase/DH_mid-dom"/>
</dbReference>
<dbReference type="FunFam" id="1.20.140.10:FF:000007">
    <property type="entry name" value="Acyl-coenzyme A oxidase"/>
    <property type="match status" value="1"/>
</dbReference>
<dbReference type="InterPro" id="IPR046373">
    <property type="entry name" value="Acyl-CoA_Oxase/DH_mid-dom_sf"/>
</dbReference>